<dbReference type="EMBL" id="VLNY01000003">
    <property type="protein sequence ID" value="KAA0023306.1"/>
    <property type="molecule type" value="Genomic_DNA"/>
</dbReference>
<reference evidence="1 2" key="1">
    <citation type="submission" date="2019-07" db="EMBL/GenBank/DDBJ databases">
        <title>Rhodococcus cavernicolus sp. nov., isolated from a cave.</title>
        <authorList>
            <person name="Lee S.D."/>
        </authorList>
    </citation>
    <scope>NUCLEOTIDE SEQUENCE [LARGE SCALE GENOMIC DNA]</scope>
    <source>
        <strain evidence="1 2">C1-24</strain>
    </source>
</reference>
<evidence type="ECO:0000313" key="1">
    <source>
        <dbReference type="EMBL" id="KAA0023306.1"/>
    </source>
</evidence>
<dbReference type="NCBIfam" id="TIGR03666">
    <property type="entry name" value="Rv2061_F420"/>
    <property type="match status" value="1"/>
</dbReference>
<evidence type="ECO:0000313" key="2">
    <source>
        <dbReference type="Proteomes" id="UP000322244"/>
    </source>
</evidence>
<gene>
    <name evidence="1" type="ORF">FOY51_07750</name>
</gene>
<dbReference type="InterPro" id="IPR019965">
    <property type="entry name" value="PPOX_F420-dep_Rv2061_put"/>
</dbReference>
<dbReference type="SUPFAM" id="SSF50475">
    <property type="entry name" value="FMN-binding split barrel"/>
    <property type="match status" value="1"/>
</dbReference>
<name>A0A5A7SBK6_9NOCA</name>
<sequence>MARGQQLITRVTAVQYRLLDTLRDKRAFDVAAQTPTGIDFDGFLRTRQVVLVTYKRSGEAVPSPINHGVADGKLYVRTDGNSFKVKRLRNNPHAVLVPSGFRGKPMGPSVRAIGRILPESECQTADDIVAANWSLGMRLFERSLEKTASRFDIPQAWIEFTPER</sequence>
<dbReference type="InterPro" id="IPR012349">
    <property type="entry name" value="Split_barrel_FMN-bd"/>
</dbReference>
<dbReference type="AlphaFoldDB" id="A0A5A7SBK6"/>
<comment type="caution">
    <text evidence="1">The sequence shown here is derived from an EMBL/GenBank/DDBJ whole genome shotgun (WGS) entry which is preliminary data.</text>
</comment>
<dbReference type="Gene3D" id="2.30.110.10">
    <property type="entry name" value="Electron Transport, Fmn-binding Protein, Chain A"/>
    <property type="match status" value="1"/>
</dbReference>
<accession>A0A5A7SBK6</accession>
<keyword evidence="2" id="KW-1185">Reference proteome</keyword>
<organism evidence="1 2">
    <name type="scientific">Antrihabitans cavernicola</name>
    <dbReference type="NCBI Taxonomy" id="2495913"/>
    <lineage>
        <taxon>Bacteria</taxon>
        <taxon>Bacillati</taxon>
        <taxon>Actinomycetota</taxon>
        <taxon>Actinomycetes</taxon>
        <taxon>Mycobacteriales</taxon>
        <taxon>Nocardiaceae</taxon>
        <taxon>Antrihabitans</taxon>
    </lineage>
</organism>
<proteinExistence type="predicted"/>
<dbReference type="OrthoDB" id="5738083at2"/>
<dbReference type="Proteomes" id="UP000322244">
    <property type="component" value="Unassembled WGS sequence"/>
</dbReference>
<dbReference type="RefSeq" id="WP_149429650.1">
    <property type="nucleotide sequence ID" value="NZ_VLNY01000003.1"/>
</dbReference>
<keyword evidence="1" id="KW-0560">Oxidoreductase</keyword>
<dbReference type="EC" id="1.-.-.-" evidence="1"/>
<protein>
    <submittedName>
        <fullName evidence="1">PPOX class F420-dependent oxidoreductase</fullName>
        <ecNumber evidence="1">1.-.-.-</ecNumber>
    </submittedName>
</protein>
<dbReference type="GO" id="GO:0016491">
    <property type="term" value="F:oxidoreductase activity"/>
    <property type="evidence" value="ECO:0007669"/>
    <property type="project" value="UniProtKB-KW"/>
</dbReference>